<evidence type="ECO:0000256" key="4">
    <source>
        <dbReference type="ARBA" id="ARBA00022723"/>
    </source>
</evidence>
<dbReference type="PRINTS" id="PR00418">
    <property type="entry name" value="TPI2FAMILY"/>
</dbReference>
<dbReference type="InterPro" id="IPR001241">
    <property type="entry name" value="Topo_IIA"/>
</dbReference>
<dbReference type="InterPro" id="IPR013506">
    <property type="entry name" value="Topo_IIA_bsu_dom2"/>
</dbReference>
<dbReference type="InterPro" id="IPR020568">
    <property type="entry name" value="Ribosomal_Su5_D2-typ_SF"/>
</dbReference>
<dbReference type="PROSITE" id="PS50880">
    <property type="entry name" value="TOPRIM"/>
    <property type="match status" value="1"/>
</dbReference>
<dbReference type="InterPro" id="IPR013760">
    <property type="entry name" value="Topo_IIA-like_dom_sf"/>
</dbReference>
<evidence type="ECO:0000313" key="15">
    <source>
        <dbReference type="Proteomes" id="UP000298616"/>
    </source>
</evidence>
<sequence>MANSKGEVVYNEDSIKSLEPNEHIRLRPGMYIGKLGDGSSFDDGIYVLVKEIVDNSIDEHMMGNGKTIYIKITDHHVEVRDYGRGIPLGKVVDCVSKINTGGKYDSGAFQKSVGLNGVGTKAVNALSSNFRVISYRDGEKKEAYFEQGYLKEEKPVEKSSERNGTFIKFTPDNSIFKNYRFIPEFLENQIWNYCYLNAGLTINFNGQKYHSERGLYDLLDKKTDEEANRYPIIHLKGEDIEFAMTHANQYGEEYYSFVNGQFTTQGGTHLAEFRSAIVKAIREFYNKNYEAVDIRQAIAAAVAVRVQEPVFESQTKTKLGSTHVGPGGPTMRTFVNDFVKRVLDDYLHKHSDTAEALQKRIQQSERERKDIAGIKKLANDRAKKANLHNKKLRDCRNHFNDKKGNKQDETMIFITEGDSASGSITKSRDVQTQAVFSLRGKPLNCFGKTKKIVYENEELNLLQHALNIEDGLDGLRYRKVIIATDADVDGMHIRLLLLTFFLQFFPDLVRNGHVYILETPLFRVRNKKETIYCYSEEERREAIAKLGNKPEITRFKGLGEISPDEFGGFIGEDIRLSPIIINKETSINKLLTFYMGTNTPARQEFIIDKLRVEKDVVEEGKIPLLETEESEIEKA</sequence>
<keyword evidence="5" id="KW-0547">Nucleotide-binding</keyword>
<feature type="coiled-coil region" evidence="12">
    <location>
        <begin position="347"/>
        <end position="374"/>
    </location>
</feature>
<dbReference type="Gene3D" id="3.30.565.10">
    <property type="entry name" value="Histidine kinase-like ATPase, C-terminal domain"/>
    <property type="match status" value="1"/>
</dbReference>
<organism evidence="14 15">
    <name type="scientific">Mangrovivirga cuniculi</name>
    <dbReference type="NCBI Taxonomy" id="2715131"/>
    <lineage>
        <taxon>Bacteria</taxon>
        <taxon>Pseudomonadati</taxon>
        <taxon>Bacteroidota</taxon>
        <taxon>Cytophagia</taxon>
        <taxon>Cytophagales</taxon>
        <taxon>Mangrovivirgaceae</taxon>
        <taxon>Mangrovivirga</taxon>
    </lineage>
</organism>
<dbReference type="InterPro" id="IPR003594">
    <property type="entry name" value="HATPase_dom"/>
</dbReference>
<dbReference type="GO" id="GO:0005524">
    <property type="term" value="F:ATP binding"/>
    <property type="evidence" value="ECO:0007669"/>
    <property type="project" value="UniProtKB-KW"/>
</dbReference>
<protein>
    <recommendedName>
        <fullName evidence="3">DNA topoisomerase (ATP-hydrolyzing)</fullName>
        <ecNumber evidence="3">5.6.2.2</ecNumber>
    </recommendedName>
</protein>
<evidence type="ECO:0000256" key="6">
    <source>
        <dbReference type="ARBA" id="ARBA00022840"/>
    </source>
</evidence>
<evidence type="ECO:0000256" key="1">
    <source>
        <dbReference type="ARBA" id="ARBA00000185"/>
    </source>
</evidence>
<evidence type="ECO:0000256" key="3">
    <source>
        <dbReference type="ARBA" id="ARBA00012895"/>
    </source>
</evidence>
<dbReference type="PROSITE" id="PS00177">
    <property type="entry name" value="TOPOISOMERASE_II"/>
    <property type="match status" value="1"/>
</dbReference>
<dbReference type="InterPro" id="IPR006171">
    <property type="entry name" value="TOPRIM_dom"/>
</dbReference>
<dbReference type="Pfam" id="PF01751">
    <property type="entry name" value="Toprim"/>
    <property type="match status" value="1"/>
</dbReference>
<accession>A0A4D7JQC6</accession>
<dbReference type="GO" id="GO:0006265">
    <property type="term" value="P:DNA topological change"/>
    <property type="evidence" value="ECO:0007669"/>
    <property type="project" value="InterPro"/>
</dbReference>
<dbReference type="PANTHER" id="PTHR45866:SF2">
    <property type="entry name" value="DNA TOPOISOMERASE (ATP-HYDROLYZING)"/>
    <property type="match status" value="1"/>
</dbReference>
<dbReference type="FunFam" id="3.30.565.10:FF:000063">
    <property type="entry name" value="DNA topoisomerase (ATP-hydrolyzing)"/>
    <property type="match status" value="1"/>
</dbReference>
<evidence type="ECO:0000313" key="14">
    <source>
        <dbReference type="EMBL" id="QCK14992.1"/>
    </source>
</evidence>
<comment type="catalytic activity">
    <reaction evidence="1">
        <text>ATP-dependent breakage, passage and rejoining of double-stranded DNA.</text>
        <dbReference type="EC" id="5.6.2.2"/>
    </reaction>
</comment>
<keyword evidence="15" id="KW-1185">Reference proteome</keyword>
<dbReference type="RefSeq" id="WP_137090578.1">
    <property type="nucleotide sequence ID" value="NZ_CP028923.1"/>
</dbReference>
<evidence type="ECO:0000256" key="12">
    <source>
        <dbReference type="SAM" id="Coils"/>
    </source>
</evidence>
<dbReference type="GO" id="GO:0003918">
    <property type="term" value="F:DNA topoisomerase type II (double strand cut, ATP-hydrolyzing) activity"/>
    <property type="evidence" value="ECO:0007669"/>
    <property type="project" value="UniProtKB-EC"/>
</dbReference>
<comment type="subunit">
    <text evidence="11">Heterotetramer composed of ParC and ParE.</text>
</comment>
<comment type="cofactor">
    <cofactor evidence="2">
        <name>Mg(2+)</name>
        <dbReference type="ChEBI" id="CHEBI:18420"/>
    </cofactor>
</comment>
<evidence type="ECO:0000259" key="13">
    <source>
        <dbReference type="PROSITE" id="PS50880"/>
    </source>
</evidence>
<evidence type="ECO:0000256" key="5">
    <source>
        <dbReference type="ARBA" id="ARBA00022741"/>
    </source>
</evidence>
<keyword evidence="9" id="KW-0238">DNA-binding</keyword>
<dbReference type="InterPro" id="IPR013759">
    <property type="entry name" value="Topo_IIA_B_C"/>
</dbReference>
<keyword evidence="10 14" id="KW-0413">Isomerase</keyword>
<dbReference type="FunFam" id="3.40.50.670:FF:000006">
    <property type="entry name" value="DNA topoisomerase (ATP-hydrolyzing)"/>
    <property type="match status" value="1"/>
</dbReference>
<feature type="domain" description="Toprim" evidence="13">
    <location>
        <begin position="410"/>
        <end position="520"/>
    </location>
</feature>
<dbReference type="EMBL" id="CP028923">
    <property type="protein sequence ID" value="QCK14992.1"/>
    <property type="molecule type" value="Genomic_DNA"/>
</dbReference>
<dbReference type="Pfam" id="PF00204">
    <property type="entry name" value="DNA_gyraseB"/>
    <property type="match status" value="1"/>
</dbReference>
<dbReference type="SUPFAM" id="SSF54211">
    <property type="entry name" value="Ribosomal protein S5 domain 2-like"/>
    <property type="match status" value="1"/>
</dbReference>
<dbReference type="AlphaFoldDB" id="A0A4D7JQC6"/>
<evidence type="ECO:0000256" key="10">
    <source>
        <dbReference type="ARBA" id="ARBA00023235"/>
    </source>
</evidence>
<dbReference type="SUPFAM" id="SSF55874">
    <property type="entry name" value="ATPase domain of HSP90 chaperone/DNA topoisomerase II/histidine kinase"/>
    <property type="match status" value="1"/>
</dbReference>
<dbReference type="SUPFAM" id="SSF56719">
    <property type="entry name" value="Type II DNA topoisomerase"/>
    <property type="match status" value="1"/>
</dbReference>
<keyword evidence="12" id="KW-0175">Coiled coil</keyword>
<dbReference type="Proteomes" id="UP000298616">
    <property type="component" value="Chromosome"/>
</dbReference>
<dbReference type="KEGG" id="fpf:DCC35_09665"/>
<dbReference type="PANTHER" id="PTHR45866">
    <property type="entry name" value="DNA GYRASE/TOPOISOMERASE SUBUNIT B"/>
    <property type="match status" value="1"/>
</dbReference>
<gene>
    <name evidence="14" type="ORF">DCC35_09665</name>
</gene>
<name>A0A4D7JQC6_9BACT</name>
<evidence type="ECO:0000256" key="7">
    <source>
        <dbReference type="ARBA" id="ARBA00022842"/>
    </source>
</evidence>
<dbReference type="Gene3D" id="3.30.230.10">
    <property type="match status" value="1"/>
</dbReference>
<dbReference type="SMART" id="SM00433">
    <property type="entry name" value="TOP2c"/>
    <property type="match status" value="1"/>
</dbReference>
<keyword evidence="4" id="KW-0479">Metal-binding</keyword>
<evidence type="ECO:0000256" key="8">
    <source>
        <dbReference type="ARBA" id="ARBA00023029"/>
    </source>
</evidence>
<dbReference type="Gene3D" id="3.40.50.670">
    <property type="match status" value="1"/>
</dbReference>
<keyword evidence="7" id="KW-0460">Magnesium</keyword>
<dbReference type="Pfam" id="PF02518">
    <property type="entry name" value="HATPase_c"/>
    <property type="match status" value="1"/>
</dbReference>
<dbReference type="OrthoDB" id="9802808at2"/>
<dbReference type="InterPro" id="IPR014721">
    <property type="entry name" value="Ribsml_uS5_D2-typ_fold_subgr"/>
</dbReference>
<evidence type="ECO:0000256" key="9">
    <source>
        <dbReference type="ARBA" id="ARBA00023125"/>
    </source>
</evidence>
<keyword evidence="6" id="KW-0067">ATP-binding</keyword>
<dbReference type="GO" id="GO:0046872">
    <property type="term" value="F:metal ion binding"/>
    <property type="evidence" value="ECO:0007669"/>
    <property type="project" value="UniProtKB-KW"/>
</dbReference>
<evidence type="ECO:0000256" key="2">
    <source>
        <dbReference type="ARBA" id="ARBA00001946"/>
    </source>
</evidence>
<dbReference type="InterPro" id="IPR018522">
    <property type="entry name" value="TopoIIA_CS"/>
</dbReference>
<dbReference type="InterPro" id="IPR036890">
    <property type="entry name" value="HATPase_C_sf"/>
</dbReference>
<dbReference type="GO" id="GO:0003677">
    <property type="term" value="F:DNA binding"/>
    <property type="evidence" value="ECO:0007669"/>
    <property type="project" value="UniProtKB-KW"/>
</dbReference>
<reference evidence="14 15" key="1">
    <citation type="submission" date="2018-04" db="EMBL/GenBank/DDBJ databases">
        <title>Complete genome uncultured novel isolate.</title>
        <authorList>
            <person name="Merlino G."/>
        </authorList>
    </citation>
    <scope>NUCLEOTIDE SEQUENCE [LARGE SCALE GENOMIC DNA]</scope>
    <source>
        <strain evidence="15">R1DC9</strain>
    </source>
</reference>
<proteinExistence type="predicted"/>
<evidence type="ECO:0000256" key="11">
    <source>
        <dbReference type="ARBA" id="ARBA00063644"/>
    </source>
</evidence>
<keyword evidence="8" id="KW-0799">Topoisomerase</keyword>
<dbReference type="EC" id="5.6.2.2" evidence="3"/>